<name>A0A4U1IV41_9BACT</name>
<protein>
    <submittedName>
        <fullName evidence="7">AMP-dependent synthetase</fullName>
    </submittedName>
</protein>
<evidence type="ECO:0000259" key="6">
    <source>
        <dbReference type="Pfam" id="PF13193"/>
    </source>
</evidence>
<evidence type="ECO:0000256" key="4">
    <source>
        <dbReference type="ARBA" id="ARBA00022840"/>
    </source>
</evidence>
<comment type="similarity">
    <text evidence="1">Belongs to the ATP-dependent AMP-binding enzyme family.</text>
</comment>
<proteinExistence type="inferred from homology"/>
<feature type="domain" description="AMP-dependent synthetase/ligase" evidence="5">
    <location>
        <begin position="58"/>
        <end position="403"/>
    </location>
</feature>
<accession>A0A4U1IV41</accession>
<dbReference type="GO" id="GO:0004321">
    <property type="term" value="F:fatty-acyl-CoA synthase activity"/>
    <property type="evidence" value="ECO:0007669"/>
    <property type="project" value="TreeGrafter"/>
</dbReference>
<gene>
    <name evidence="7" type="ORF">E8A74_41730</name>
</gene>
<dbReference type="InterPro" id="IPR045851">
    <property type="entry name" value="AMP-bd_C_sf"/>
</dbReference>
<comment type="caution">
    <text evidence="7">The sequence shown here is derived from an EMBL/GenBank/DDBJ whole genome shotgun (WGS) entry which is preliminary data.</text>
</comment>
<evidence type="ECO:0000313" key="8">
    <source>
        <dbReference type="Proteomes" id="UP000309215"/>
    </source>
</evidence>
<dbReference type="InterPro" id="IPR042099">
    <property type="entry name" value="ANL_N_sf"/>
</dbReference>
<feature type="domain" description="AMP-binding enzyme C-terminal" evidence="6">
    <location>
        <begin position="453"/>
        <end position="530"/>
    </location>
</feature>
<sequence>MTATDLFLRARDHLLATRDDHDRACAGFSWPALEHFNWAIDWFDVYARGNTRRALWIVDASGAETTATFAELSERSTRVAHFLHGLGVERGARVLVMLPNVLPLWEVLLGAAKIGAVIIPATTQLTAEDVADRLTRGDVRCVIAESAVADRFGAVDPRVVRIAVGEPVEGWTRYDDAYAAPATLPTSATPTGATDPLLLYFTSGTTAKPKLVLHTHQSYPVGHLSTMYWVGLREGDTHLNISSPGWAKHAWSSVFAPWNAGATVLVHAYKRFVPTATLDLLARCKVDTLCAPPTVWRMLILENLAAHAVVLREAVSAGEPLNPEIIDAVRRAWNLTVRDGYGQTETTAQIGNTPGMTVVPGTMGRPLPGYTVALLDAEGRAGAEGEIALALDPRPMGLMAGYLDDEARTADVTAGGYYRTGDEAVRDAAGLYTFVGRGDDVFKSSDYRISPFELESALLEHPAVAEAAVVPSPDPVRTSVPKAFVVLAPGIAPTQGTAQAILQFARERLAPYKRVRRIEFTELPKTISGKIRRVELRKLEAARRARNERGALEWTTEDFGEGRG</sequence>
<keyword evidence="2" id="KW-0436">Ligase</keyword>
<dbReference type="InterPro" id="IPR051087">
    <property type="entry name" value="Mitochondrial_ACSM"/>
</dbReference>
<dbReference type="Proteomes" id="UP000309215">
    <property type="component" value="Unassembled WGS sequence"/>
</dbReference>
<dbReference type="GO" id="GO:0005524">
    <property type="term" value="F:ATP binding"/>
    <property type="evidence" value="ECO:0007669"/>
    <property type="project" value="UniProtKB-KW"/>
</dbReference>
<evidence type="ECO:0000313" key="7">
    <source>
        <dbReference type="EMBL" id="TKC98296.1"/>
    </source>
</evidence>
<keyword evidence="3" id="KW-0547">Nucleotide-binding</keyword>
<dbReference type="AlphaFoldDB" id="A0A4U1IV41"/>
<dbReference type="InterPro" id="IPR000873">
    <property type="entry name" value="AMP-dep_synth/lig_dom"/>
</dbReference>
<dbReference type="SUPFAM" id="SSF56801">
    <property type="entry name" value="Acetyl-CoA synthetase-like"/>
    <property type="match status" value="1"/>
</dbReference>
<dbReference type="Pfam" id="PF13193">
    <property type="entry name" value="AMP-binding_C"/>
    <property type="match status" value="1"/>
</dbReference>
<evidence type="ECO:0000259" key="5">
    <source>
        <dbReference type="Pfam" id="PF00501"/>
    </source>
</evidence>
<evidence type="ECO:0000256" key="3">
    <source>
        <dbReference type="ARBA" id="ARBA00022741"/>
    </source>
</evidence>
<dbReference type="GO" id="GO:0006637">
    <property type="term" value="P:acyl-CoA metabolic process"/>
    <property type="evidence" value="ECO:0007669"/>
    <property type="project" value="TreeGrafter"/>
</dbReference>
<reference evidence="7 8" key="1">
    <citation type="submission" date="2019-04" db="EMBL/GenBank/DDBJ databases">
        <authorList>
            <person name="Li Y."/>
            <person name="Wang J."/>
        </authorList>
    </citation>
    <scope>NUCLEOTIDE SEQUENCE [LARGE SCALE GENOMIC DNA]</scope>
    <source>
        <strain evidence="7 8">DSM 14668</strain>
    </source>
</reference>
<organism evidence="7 8">
    <name type="scientific">Polyangium fumosum</name>
    <dbReference type="NCBI Taxonomy" id="889272"/>
    <lineage>
        <taxon>Bacteria</taxon>
        <taxon>Pseudomonadati</taxon>
        <taxon>Myxococcota</taxon>
        <taxon>Polyangia</taxon>
        <taxon>Polyangiales</taxon>
        <taxon>Polyangiaceae</taxon>
        <taxon>Polyangium</taxon>
    </lineage>
</organism>
<dbReference type="Pfam" id="PF00501">
    <property type="entry name" value="AMP-binding"/>
    <property type="match status" value="1"/>
</dbReference>
<dbReference type="FunFam" id="3.30.300.30:FF:000028">
    <property type="entry name" value="AMP-dependent synthetase"/>
    <property type="match status" value="1"/>
</dbReference>
<dbReference type="Gene3D" id="3.30.300.30">
    <property type="match status" value="1"/>
</dbReference>
<keyword evidence="4" id="KW-0067">ATP-binding</keyword>
<keyword evidence="8" id="KW-1185">Reference proteome</keyword>
<dbReference type="PANTHER" id="PTHR43605:SF10">
    <property type="entry name" value="ACYL-COA SYNTHETASE MEDIUM CHAIN FAMILY MEMBER 3"/>
    <property type="match status" value="1"/>
</dbReference>
<dbReference type="InterPro" id="IPR025110">
    <property type="entry name" value="AMP-bd_C"/>
</dbReference>
<dbReference type="OrthoDB" id="9801302at2"/>
<dbReference type="GO" id="GO:0016405">
    <property type="term" value="F:CoA-ligase activity"/>
    <property type="evidence" value="ECO:0007669"/>
    <property type="project" value="UniProtKB-ARBA"/>
</dbReference>
<dbReference type="EMBL" id="SSMQ01000070">
    <property type="protein sequence ID" value="TKC98296.1"/>
    <property type="molecule type" value="Genomic_DNA"/>
</dbReference>
<dbReference type="PANTHER" id="PTHR43605">
    <property type="entry name" value="ACYL-COENZYME A SYNTHETASE"/>
    <property type="match status" value="1"/>
</dbReference>
<dbReference type="GO" id="GO:0015645">
    <property type="term" value="F:fatty acid ligase activity"/>
    <property type="evidence" value="ECO:0007669"/>
    <property type="project" value="TreeGrafter"/>
</dbReference>
<dbReference type="GO" id="GO:0006633">
    <property type="term" value="P:fatty acid biosynthetic process"/>
    <property type="evidence" value="ECO:0007669"/>
    <property type="project" value="TreeGrafter"/>
</dbReference>
<dbReference type="RefSeq" id="WP_136934717.1">
    <property type="nucleotide sequence ID" value="NZ_SSMQ01000070.1"/>
</dbReference>
<evidence type="ECO:0000256" key="2">
    <source>
        <dbReference type="ARBA" id="ARBA00022598"/>
    </source>
</evidence>
<evidence type="ECO:0000256" key="1">
    <source>
        <dbReference type="ARBA" id="ARBA00006432"/>
    </source>
</evidence>
<dbReference type="Gene3D" id="3.40.50.12780">
    <property type="entry name" value="N-terminal domain of ligase-like"/>
    <property type="match status" value="1"/>
</dbReference>